<dbReference type="Proteomes" id="UP001145072">
    <property type="component" value="Unassembled WGS sequence"/>
</dbReference>
<evidence type="ECO:0000256" key="10">
    <source>
        <dbReference type="RuleBase" id="RU363032"/>
    </source>
</evidence>
<dbReference type="GO" id="GO:0015833">
    <property type="term" value="P:peptide transport"/>
    <property type="evidence" value="ECO:0007669"/>
    <property type="project" value="UniProtKB-KW"/>
</dbReference>
<organism evidence="12 13">
    <name type="scientific">Aquibacillus koreensis</name>
    <dbReference type="NCBI Taxonomy" id="279446"/>
    <lineage>
        <taxon>Bacteria</taxon>
        <taxon>Bacillati</taxon>
        <taxon>Bacillota</taxon>
        <taxon>Bacilli</taxon>
        <taxon>Bacillales</taxon>
        <taxon>Bacillaceae</taxon>
        <taxon>Aquibacillus</taxon>
    </lineage>
</organism>
<feature type="transmembrane region" description="Helical" evidence="10">
    <location>
        <begin position="46"/>
        <end position="67"/>
    </location>
</feature>
<evidence type="ECO:0000256" key="4">
    <source>
        <dbReference type="ARBA" id="ARBA00022692"/>
    </source>
</evidence>
<dbReference type="InterPro" id="IPR038247">
    <property type="entry name" value="Jag_N_dom_sf"/>
</dbReference>
<dbReference type="PROSITE" id="PS50928">
    <property type="entry name" value="ABC_TM1"/>
    <property type="match status" value="1"/>
</dbReference>
<proteinExistence type="inferred from homology"/>
<keyword evidence="5" id="KW-0571">Peptide transport</keyword>
<dbReference type="InterPro" id="IPR025966">
    <property type="entry name" value="OppC_N"/>
</dbReference>
<dbReference type="GO" id="GO:0005886">
    <property type="term" value="C:plasma membrane"/>
    <property type="evidence" value="ECO:0007669"/>
    <property type="project" value="UniProtKB-SubCell"/>
</dbReference>
<evidence type="ECO:0000256" key="6">
    <source>
        <dbReference type="ARBA" id="ARBA00022927"/>
    </source>
</evidence>
<evidence type="ECO:0000313" key="12">
    <source>
        <dbReference type="EMBL" id="MDC3420064.1"/>
    </source>
</evidence>
<evidence type="ECO:0000256" key="9">
    <source>
        <dbReference type="ARBA" id="ARBA00024202"/>
    </source>
</evidence>
<evidence type="ECO:0000256" key="3">
    <source>
        <dbReference type="ARBA" id="ARBA00022475"/>
    </source>
</evidence>
<keyword evidence="2 10" id="KW-0813">Transport</keyword>
<keyword evidence="3" id="KW-1003">Cell membrane</keyword>
<gene>
    <name evidence="12" type="ORF">NC661_06745</name>
</gene>
<dbReference type="InterPro" id="IPR035906">
    <property type="entry name" value="MetI-like_sf"/>
</dbReference>
<name>A0A9X3WMP3_9BACI</name>
<evidence type="ECO:0000256" key="8">
    <source>
        <dbReference type="ARBA" id="ARBA00023136"/>
    </source>
</evidence>
<dbReference type="InterPro" id="IPR000515">
    <property type="entry name" value="MetI-like"/>
</dbReference>
<keyword evidence="8 10" id="KW-0472">Membrane</keyword>
<dbReference type="EMBL" id="JAMQJZ010000004">
    <property type="protein sequence ID" value="MDC3420064.1"/>
    <property type="molecule type" value="Genomic_DNA"/>
</dbReference>
<reference evidence="12" key="1">
    <citation type="submission" date="2022-06" db="EMBL/GenBank/DDBJ databases">
        <title>Aquibacillus sp. a new bacterium isolated from soil saline samples.</title>
        <authorList>
            <person name="Galisteo C."/>
            <person name="De La Haba R."/>
            <person name="Sanchez-Porro C."/>
            <person name="Ventosa A."/>
        </authorList>
    </citation>
    <scope>NUCLEOTIDE SEQUENCE</scope>
    <source>
        <strain evidence="12">JCM 12387</strain>
    </source>
</reference>
<dbReference type="Gene3D" id="1.10.3720.10">
    <property type="entry name" value="MetI-like"/>
    <property type="match status" value="1"/>
</dbReference>
<dbReference type="NCBIfam" id="NF045475">
    <property type="entry name" value="Opp3C"/>
    <property type="match status" value="1"/>
</dbReference>
<comment type="similarity">
    <text evidence="9">Belongs to the binding-protein-dependent transport system permease family. OppBC subfamily.</text>
</comment>
<dbReference type="InterPro" id="IPR050366">
    <property type="entry name" value="BP-dependent_transpt_permease"/>
</dbReference>
<comment type="caution">
    <text evidence="12">The sequence shown here is derived from an EMBL/GenBank/DDBJ whole genome shotgun (WGS) entry which is preliminary data.</text>
</comment>
<dbReference type="Gene3D" id="3.30.30.80">
    <property type="entry name" value="probable RNA-binding protein from clostridium symbiosum atcc 14940"/>
    <property type="match status" value="1"/>
</dbReference>
<sequence length="382" mass="43048">MAKDDKKLSKDLFEPIELSADKGEELTRPEISFWKDAWLRLRKNKAAIVGLFLLIFIVFMSLIGPMMNDYDIDQADYDAKNLTPKVKGLEWMSMFDGKKTWEIEGVTVESATEAGLRAYEVDEQFVEIEVISQGNPDNNEYAKIEMHVDDYANRGYDETYFWFGTDQLGRDLWTRTWKGTQISLYIGLLAAIIDMIVGVIYGGVSAYYGGRVDNYMQRFIEILVGIPNLVVVILMIILLKPGLLAITIALTITGWTGMARIVRGQVLKLKNQEFVLASRTLGATDRRILSKHLIPNVTAMIVINTMFTIPSAIFFESFLSFIGLGLQPPIASLGTLIDAAFDSYRTYPYMLVFPAIIISVLMIGFNIVADGIRDALDPKMRK</sequence>
<evidence type="ECO:0000256" key="1">
    <source>
        <dbReference type="ARBA" id="ARBA00004651"/>
    </source>
</evidence>
<comment type="subcellular location">
    <subcellularLocation>
        <location evidence="1 10">Cell membrane</location>
        <topology evidence="1 10">Multi-pass membrane protein</topology>
    </subcellularLocation>
</comment>
<dbReference type="CDD" id="cd06261">
    <property type="entry name" value="TM_PBP2"/>
    <property type="match status" value="1"/>
</dbReference>
<feature type="transmembrane region" description="Helical" evidence="10">
    <location>
        <begin position="346"/>
        <end position="372"/>
    </location>
</feature>
<evidence type="ECO:0000313" key="13">
    <source>
        <dbReference type="Proteomes" id="UP001145072"/>
    </source>
</evidence>
<dbReference type="RefSeq" id="WP_259868514.1">
    <property type="nucleotide sequence ID" value="NZ_JAMQJZ010000004.1"/>
</dbReference>
<feature type="transmembrane region" description="Helical" evidence="10">
    <location>
        <begin position="297"/>
        <end position="326"/>
    </location>
</feature>
<dbReference type="AlphaFoldDB" id="A0A9X3WMP3"/>
<evidence type="ECO:0000259" key="11">
    <source>
        <dbReference type="PROSITE" id="PS50928"/>
    </source>
</evidence>
<feature type="transmembrane region" description="Helical" evidence="10">
    <location>
        <begin position="182"/>
        <end position="207"/>
    </location>
</feature>
<feature type="transmembrane region" description="Helical" evidence="10">
    <location>
        <begin position="219"/>
        <end position="237"/>
    </location>
</feature>
<feature type="domain" description="ABC transmembrane type-1" evidence="11">
    <location>
        <begin position="180"/>
        <end position="369"/>
    </location>
</feature>
<feature type="transmembrane region" description="Helical" evidence="10">
    <location>
        <begin position="243"/>
        <end position="262"/>
    </location>
</feature>
<dbReference type="GO" id="GO:0055085">
    <property type="term" value="P:transmembrane transport"/>
    <property type="evidence" value="ECO:0007669"/>
    <property type="project" value="InterPro"/>
</dbReference>
<keyword evidence="4 10" id="KW-0812">Transmembrane</keyword>
<dbReference type="Pfam" id="PF12911">
    <property type="entry name" value="OppC_N"/>
    <property type="match status" value="1"/>
</dbReference>
<keyword evidence="13" id="KW-1185">Reference proteome</keyword>
<keyword evidence="7 10" id="KW-1133">Transmembrane helix</keyword>
<dbReference type="Pfam" id="PF00528">
    <property type="entry name" value="BPD_transp_1"/>
    <property type="match status" value="1"/>
</dbReference>
<dbReference type="SUPFAM" id="SSF161098">
    <property type="entry name" value="MetI-like"/>
    <property type="match status" value="1"/>
</dbReference>
<accession>A0A9X3WMP3</accession>
<evidence type="ECO:0000256" key="2">
    <source>
        <dbReference type="ARBA" id="ARBA00022448"/>
    </source>
</evidence>
<dbReference type="PANTHER" id="PTHR43386:SF24">
    <property type="entry name" value="OLIGOPEPTIDE TRANSPORT SYSTEM PERMEASE PROTEIN AMID"/>
    <property type="match status" value="1"/>
</dbReference>
<evidence type="ECO:0000256" key="5">
    <source>
        <dbReference type="ARBA" id="ARBA00022856"/>
    </source>
</evidence>
<evidence type="ECO:0000256" key="7">
    <source>
        <dbReference type="ARBA" id="ARBA00022989"/>
    </source>
</evidence>
<dbReference type="PANTHER" id="PTHR43386">
    <property type="entry name" value="OLIGOPEPTIDE TRANSPORT SYSTEM PERMEASE PROTEIN APPC"/>
    <property type="match status" value="1"/>
</dbReference>
<dbReference type="GO" id="GO:0015031">
    <property type="term" value="P:protein transport"/>
    <property type="evidence" value="ECO:0007669"/>
    <property type="project" value="UniProtKB-KW"/>
</dbReference>
<protein>
    <submittedName>
        <fullName evidence="12">ABC transporter permease</fullName>
    </submittedName>
</protein>
<keyword evidence="6" id="KW-0653">Protein transport</keyword>